<name>A0ABT8B771_9NEIS</name>
<dbReference type="NCBIfam" id="TIGR03696">
    <property type="entry name" value="Rhs_assc_core"/>
    <property type="match status" value="1"/>
</dbReference>
<accession>A0ABT8B771</accession>
<sequence>RLGSLVAITGADGSLKDKLAYDAWGKRRNLNGSGMPDELGDGKVIDRGFTGHEMLDELDLVHMNGRIYDPLVARFLSADPLIQDPEHSQSYNRYTYVWNNPTNMTDPTGFAADDVRREKEGDDDDDWIKEVQKKVRAYCRGSADLLCNYRTSVTGYFYHAAGETHMISAATYGHLVWAGNALFNQGGQSSSVSNGITSHMLAEQEYMHTTGSGLPFYAVVPVFNLHAISIGIAAHAEFSNLVRGRGGLGNVFVRYPDGIKWGFIDGVIGHYAAELKSNACLAGAACLLAAQMQLDKYTTGTGFAKMNVMSEFFSGEPFLMATGTTFLGQRYEFTYNPGPSLGLVGYSARLLDTAAQREARSIAGEKSREAILREGGGENYGAPPPSWVYVLP</sequence>
<protein>
    <submittedName>
        <fullName evidence="1">RHS repeat-associated core domain-containing protein</fullName>
    </submittedName>
</protein>
<feature type="non-terminal residue" evidence="1">
    <location>
        <position position="1"/>
    </location>
</feature>
<reference evidence="1" key="1">
    <citation type="journal article" date="2014" name="Int. J. Syst. Evol. Microbiol.">
        <title>Complete genome of a new Firmicutes species belonging to the dominant human colonic microbiota ('Ruminococcus bicirculans') reveals two chromosomes and a selective capacity to utilize plant glucans.</title>
        <authorList>
            <consortium name="NISC Comparative Sequencing Program"/>
            <person name="Wegmann U."/>
            <person name="Louis P."/>
            <person name="Goesmann A."/>
            <person name="Henrissat B."/>
            <person name="Duncan S.H."/>
            <person name="Flint H.J."/>
        </authorList>
    </citation>
    <scope>NUCLEOTIDE SEQUENCE</scope>
    <source>
        <strain evidence="1">CECT 7703</strain>
    </source>
</reference>
<evidence type="ECO:0000313" key="1">
    <source>
        <dbReference type="EMBL" id="MDN3577349.1"/>
    </source>
</evidence>
<dbReference type="Proteomes" id="UP001180081">
    <property type="component" value="Unassembled WGS sequence"/>
</dbReference>
<evidence type="ECO:0000313" key="2">
    <source>
        <dbReference type="Proteomes" id="UP001180081"/>
    </source>
</evidence>
<dbReference type="InterPro" id="IPR050708">
    <property type="entry name" value="T6SS_VgrG/RHS"/>
</dbReference>
<dbReference type="RefSeq" id="WP_290332809.1">
    <property type="nucleotide sequence ID" value="NZ_JAUFPU010000009.1"/>
</dbReference>
<comment type="caution">
    <text evidence="1">The sequence shown here is derived from an EMBL/GenBank/DDBJ whole genome shotgun (WGS) entry which is preliminary data.</text>
</comment>
<organism evidence="1 2">
    <name type="scientific">Chitinimonas viridis</name>
    <dbReference type="NCBI Taxonomy" id="664880"/>
    <lineage>
        <taxon>Bacteria</taxon>
        <taxon>Pseudomonadati</taxon>
        <taxon>Pseudomonadota</taxon>
        <taxon>Betaproteobacteria</taxon>
        <taxon>Neisseriales</taxon>
        <taxon>Chitinibacteraceae</taxon>
        <taxon>Chitinimonas</taxon>
    </lineage>
</organism>
<reference evidence="1" key="2">
    <citation type="submission" date="2023-06" db="EMBL/GenBank/DDBJ databases">
        <authorList>
            <person name="Lucena T."/>
            <person name="Sun Q."/>
        </authorList>
    </citation>
    <scope>NUCLEOTIDE SEQUENCE</scope>
    <source>
        <strain evidence="1">CECT 7703</strain>
    </source>
</reference>
<dbReference type="EMBL" id="JAUFPU010000009">
    <property type="protein sequence ID" value="MDN3577349.1"/>
    <property type="molecule type" value="Genomic_DNA"/>
</dbReference>
<proteinExistence type="predicted"/>
<dbReference type="PANTHER" id="PTHR32305">
    <property type="match status" value="1"/>
</dbReference>
<dbReference type="InterPro" id="IPR022385">
    <property type="entry name" value="Rhs_assc_core"/>
</dbReference>
<keyword evidence="2" id="KW-1185">Reference proteome</keyword>
<gene>
    <name evidence="1" type="ORF">QWZ03_11285</name>
</gene>
<dbReference type="PANTHER" id="PTHR32305:SF15">
    <property type="entry name" value="PROTEIN RHSA-RELATED"/>
    <property type="match status" value="1"/>
</dbReference>
<dbReference type="Gene3D" id="2.180.10.10">
    <property type="entry name" value="RHS repeat-associated core"/>
    <property type="match status" value="1"/>
</dbReference>